<evidence type="ECO:0000256" key="6">
    <source>
        <dbReference type="ARBA" id="ARBA00022840"/>
    </source>
</evidence>
<dbReference type="InterPro" id="IPR027417">
    <property type="entry name" value="P-loop_NTPase"/>
</dbReference>
<keyword evidence="3" id="KW-0678">Repressor</keyword>
<comment type="caution">
    <text evidence="11">The sequence shown here is derived from an EMBL/GenBank/DDBJ whole genome shotgun (WGS) entry which is preliminary data.</text>
</comment>
<evidence type="ECO:0000256" key="7">
    <source>
        <dbReference type="ARBA" id="ARBA00023012"/>
    </source>
</evidence>
<evidence type="ECO:0000256" key="9">
    <source>
        <dbReference type="ARBA" id="ARBA00023159"/>
    </source>
</evidence>
<dbReference type="PANTHER" id="PTHR32071:SF95">
    <property type="entry name" value="DNA-BINDING TRANSCRIPTIONAL REGULATOR NTRC"/>
    <property type="match status" value="1"/>
</dbReference>
<evidence type="ECO:0000313" key="11">
    <source>
        <dbReference type="EMBL" id="TNC47598.1"/>
    </source>
</evidence>
<dbReference type="SUPFAM" id="SSF111126">
    <property type="entry name" value="Ligand-binding domain in the NO signalling and Golgi transport"/>
    <property type="match status" value="1"/>
</dbReference>
<evidence type="ECO:0000256" key="2">
    <source>
        <dbReference type="ARBA" id="ARBA00022490"/>
    </source>
</evidence>
<evidence type="ECO:0000256" key="3">
    <source>
        <dbReference type="ARBA" id="ARBA00022491"/>
    </source>
</evidence>
<dbReference type="PANTHER" id="PTHR32071">
    <property type="entry name" value="TRANSCRIPTIONAL REGULATORY PROTEIN"/>
    <property type="match status" value="1"/>
</dbReference>
<dbReference type="GO" id="GO:0005737">
    <property type="term" value="C:cytoplasm"/>
    <property type="evidence" value="ECO:0007669"/>
    <property type="project" value="UniProtKB-SubCell"/>
</dbReference>
<gene>
    <name evidence="11" type="ORF">FHG66_16250</name>
</gene>
<organism evidence="11 12">
    <name type="scientific">Rubellimicrobium rubrum</name>
    <dbReference type="NCBI Taxonomy" id="2585369"/>
    <lineage>
        <taxon>Bacteria</taxon>
        <taxon>Pseudomonadati</taxon>
        <taxon>Pseudomonadota</taxon>
        <taxon>Alphaproteobacteria</taxon>
        <taxon>Rhodobacterales</taxon>
        <taxon>Roseobacteraceae</taxon>
        <taxon>Rubellimicrobium</taxon>
    </lineage>
</organism>
<keyword evidence="7" id="KW-0902">Two-component regulatory system</keyword>
<dbReference type="AlphaFoldDB" id="A0A5C4MRN0"/>
<dbReference type="Gene3D" id="1.10.8.60">
    <property type="match status" value="1"/>
</dbReference>
<reference evidence="11 12" key="1">
    <citation type="submission" date="2019-06" db="EMBL/GenBank/DDBJ databases">
        <title>YIM 131921 draft genome.</title>
        <authorList>
            <person name="Jiang L."/>
        </authorList>
    </citation>
    <scope>NUCLEOTIDE SEQUENCE [LARGE SCALE GENOMIC DNA]</scope>
    <source>
        <strain evidence="11 12">YIM 131921</strain>
    </source>
</reference>
<dbReference type="EMBL" id="VDFU01000024">
    <property type="protein sequence ID" value="TNC47598.1"/>
    <property type="molecule type" value="Genomic_DNA"/>
</dbReference>
<dbReference type="SUPFAM" id="SSF52540">
    <property type="entry name" value="P-loop containing nucleoside triphosphate hydrolases"/>
    <property type="match status" value="1"/>
</dbReference>
<accession>A0A5C4MRN0</accession>
<dbReference type="Gene3D" id="3.40.50.300">
    <property type="entry name" value="P-loop containing nucleotide triphosphate hydrolases"/>
    <property type="match status" value="1"/>
</dbReference>
<dbReference type="Gene3D" id="3.30.1380.20">
    <property type="entry name" value="Trafficking protein particle complex subunit 3"/>
    <property type="match status" value="1"/>
</dbReference>
<keyword evidence="8" id="KW-0238">DNA-binding</keyword>
<name>A0A5C4MRN0_9RHOB</name>
<feature type="domain" description="Sigma-54 factor interaction" evidence="10">
    <location>
        <begin position="244"/>
        <end position="442"/>
    </location>
</feature>
<comment type="subcellular location">
    <subcellularLocation>
        <location evidence="1">Cytoplasm</location>
    </subcellularLocation>
</comment>
<evidence type="ECO:0000313" key="12">
    <source>
        <dbReference type="Proteomes" id="UP000305887"/>
    </source>
</evidence>
<dbReference type="SUPFAM" id="SSF46689">
    <property type="entry name" value="Homeodomain-like"/>
    <property type="match status" value="1"/>
</dbReference>
<dbReference type="SMART" id="SM00989">
    <property type="entry name" value="V4R"/>
    <property type="match status" value="1"/>
</dbReference>
<evidence type="ECO:0000259" key="10">
    <source>
        <dbReference type="PROSITE" id="PS50045"/>
    </source>
</evidence>
<evidence type="ECO:0000256" key="1">
    <source>
        <dbReference type="ARBA" id="ARBA00004496"/>
    </source>
</evidence>
<dbReference type="InterPro" id="IPR002078">
    <property type="entry name" value="Sigma_54_int"/>
</dbReference>
<evidence type="ECO:0000256" key="4">
    <source>
        <dbReference type="ARBA" id="ARBA00022553"/>
    </source>
</evidence>
<evidence type="ECO:0000256" key="5">
    <source>
        <dbReference type="ARBA" id="ARBA00022741"/>
    </source>
</evidence>
<keyword evidence="2" id="KW-0963">Cytoplasm</keyword>
<dbReference type="GO" id="GO:0043565">
    <property type="term" value="F:sequence-specific DNA binding"/>
    <property type="evidence" value="ECO:0007669"/>
    <property type="project" value="InterPro"/>
</dbReference>
<keyword evidence="6" id="KW-0067">ATP-binding</keyword>
<sequence length="537" mass="57809">MKTPAESAAMLDRGGRPTVRNLLDLLVFDPMKGTLRLDGERLVMQRAVMVLDLRRELLRLLGPAEARVFLIRQGFLSGQSDARFVREAWPGLNIGDAFTAGTRLHMFSGTVRVETVHNDFDLRRKRFSGEFLWHNSLEANVLGKGQIAAGPVCWTQIGYASGYASEFFKTLIVYKETACAAAGHKACRVIGKPAEAWGANDPEVTLFRERIVRPSEEIVPQLTLPIRAAEPPSNDLDRILLAPVQERLGRVAASGLPTLILGAPGTGRWRAACRLHRLRGGSGEPRRIAAAAITPEVLRELSNASREAERRGASAETLVVDDIEDVPRALQARLAAVLEEEGAAGAPHLVALSSWPASRLARDPAFRRELWLALSAAPIELLALANRPGDRLALAEALLTGLSRRLGQTGASFDQEAARLVGEATWPGNLPEMRAVLAAVLAARDPSGPIRACEIAAQLTRLSDPPPPQDGFPSWLGAALDSGGLSMEALERDIYAAATARTSGNLSAAARLLGLSRAQLAYRLHSKTGTTPPDGRA</sequence>
<dbReference type="InterPro" id="IPR009057">
    <property type="entry name" value="Homeodomain-like_sf"/>
</dbReference>
<keyword evidence="12" id="KW-1185">Reference proteome</keyword>
<keyword evidence="5" id="KW-0547">Nucleotide-binding</keyword>
<dbReference type="Proteomes" id="UP000305887">
    <property type="component" value="Unassembled WGS sequence"/>
</dbReference>
<keyword evidence="9" id="KW-0010">Activator</keyword>
<dbReference type="Pfam" id="PF02830">
    <property type="entry name" value="V4R"/>
    <property type="match status" value="1"/>
</dbReference>
<dbReference type="Pfam" id="PF14532">
    <property type="entry name" value="Sigma54_activ_2"/>
    <property type="match status" value="1"/>
</dbReference>
<dbReference type="InterPro" id="IPR004096">
    <property type="entry name" value="V4R"/>
</dbReference>
<proteinExistence type="predicted"/>
<dbReference type="InterPro" id="IPR002197">
    <property type="entry name" value="HTH_Fis"/>
</dbReference>
<protein>
    <recommendedName>
        <fullName evidence="10">Sigma-54 factor interaction domain-containing protein</fullName>
    </recommendedName>
</protein>
<dbReference type="GO" id="GO:0005524">
    <property type="term" value="F:ATP binding"/>
    <property type="evidence" value="ECO:0007669"/>
    <property type="project" value="UniProtKB-KW"/>
</dbReference>
<dbReference type="PROSITE" id="PS50045">
    <property type="entry name" value="SIGMA54_INTERACT_4"/>
    <property type="match status" value="1"/>
</dbReference>
<keyword evidence="4" id="KW-0597">Phosphoprotein</keyword>
<dbReference type="Gene3D" id="1.10.10.60">
    <property type="entry name" value="Homeodomain-like"/>
    <property type="match status" value="1"/>
</dbReference>
<dbReference type="OrthoDB" id="9770562at2"/>
<dbReference type="GO" id="GO:0006355">
    <property type="term" value="P:regulation of DNA-templated transcription"/>
    <property type="evidence" value="ECO:0007669"/>
    <property type="project" value="InterPro"/>
</dbReference>
<dbReference type="RefSeq" id="WP_139078109.1">
    <property type="nucleotide sequence ID" value="NZ_VDFU01000024.1"/>
</dbReference>
<evidence type="ECO:0000256" key="8">
    <source>
        <dbReference type="ARBA" id="ARBA00023125"/>
    </source>
</evidence>
<dbReference type="InterPro" id="IPR010523">
    <property type="entry name" value="XylR_N"/>
</dbReference>
<dbReference type="Pfam" id="PF06505">
    <property type="entry name" value="XylR_N"/>
    <property type="match status" value="1"/>
</dbReference>
<dbReference type="Pfam" id="PF02954">
    <property type="entry name" value="HTH_8"/>
    <property type="match status" value="1"/>
</dbReference>
<dbReference type="GO" id="GO:0000160">
    <property type="term" value="P:phosphorelay signal transduction system"/>
    <property type="evidence" value="ECO:0007669"/>
    <property type="project" value="UniProtKB-KW"/>
</dbReference>
<dbReference type="InterPro" id="IPR024096">
    <property type="entry name" value="NO_sig/Golgi_transp_ligand-bd"/>
</dbReference>